<dbReference type="SMART" id="SM00560">
    <property type="entry name" value="LamGL"/>
    <property type="match status" value="1"/>
</dbReference>
<gene>
    <name evidence="5" type="ORF">STSP2_01932</name>
</gene>
<dbReference type="PROSITE" id="PS50835">
    <property type="entry name" value="IG_LIKE"/>
    <property type="match status" value="1"/>
</dbReference>
<feature type="signal peptide" evidence="3">
    <location>
        <begin position="1"/>
        <end position="24"/>
    </location>
</feature>
<dbReference type="AlphaFoldDB" id="A0A1U9NME4"/>
<dbReference type="KEGG" id="alus:STSP2_01932"/>
<evidence type="ECO:0000256" key="3">
    <source>
        <dbReference type="SAM" id="SignalP"/>
    </source>
</evidence>
<protein>
    <submittedName>
        <fullName evidence="5">Immunoglobulin I-set domain protein</fullName>
    </submittedName>
</protein>
<accession>A0A1U9NME4</accession>
<dbReference type="OrthoDB" id="292266at2"/>
<dbReference type="Gene3D" id="2.60.40.10">
    <property type="entry name" value="Immunoglobulins"/>
    <property type="match status" value="2"/>
</dbReference>
<dbReference type="InterPro" id="IPR007110">
    <property type="entry name" value="Ig-like_dom"/>
</dbReference>
<dbReference type="InterPro" id="IPR006558">
    <property type="entry name" value="LamG-like"/>
</dbReference>
<keyword evidence="1 3" id="KW-0732">Signal</keyword>
<feature type="chain" id="PRO_5012346508" evidence="3">
    <location>
        <begin position="25"/>
        <end position="690"/>
    </location>
</feature>
<evidence type="ECO:0000256" key="2">
    <source>
        <dbReference type="ARBA" id="ARBA00023157"/>
    </source>
</evidence>
<dbReference type="InterPro" id="IPR013320">
    <property type="entry name" value="ConA-like_dom_sf"/>
</dbReference>
<reference evidence="6" key="1">
    <citation type="submission" date="2017-02" db="EMBL/GenBank/DDBJ databases">
        <title>Comparative genomics and description of representatives of a novel lineage of planctomycetes thriving in anoxic sediments.</title>
        <authorList>
            <person name="Spring S."/>
            <person name="Bunk B."/>
            <person name="Sproer C."/>
        </authorList>
    </citation>
    <scope>NUCLEOTIDE SEQUENCE [LARGE SCALE GENOMIC DNA]</scope>
    <source>
        <strain evidence="6">ST-NAGAB-D1</strain>
    </source>
</reference>
<keyword evidence="6" id="KW-1185">Reference proteome</keyword>
<dbReference type="Pfam" id="PF13385">
    <property type="entry name" value="Laminin_G_3"/>
    <property type="match status" value="2"/>
</dbReference>
<dbReference type="Pfam" id="PF07679">
    <property type="entry name" value="I-set"/>
    <property type="match status" value="1"/>
</dbReference>
<dbReference type="SUPFAM" id="SSF48726">
    <property type="entry name" value="Immunoglobulin"/>
    <property type="match status" value="1"/>
</dbReference>
<evidence type="ECO:0000259" key="4">
    <source>
        <dbReference type="PROSITE" id="PS50835"/>
    </source>
</evidence>
<dbReference type="InterPro" id="IPR036179">
    <property type="entry name" value="Ig-like_dom_sf"/>
</dbReference>
<dbReference type="EMBL" id="CP019791">
    <property type="protein sequence ID" value="AQT68760.1"/>
    <property type="molecule type" value="Genomic_DNA"/>
</dbReference>
<evidence type="ECO:0000313" key="5">
    <source>
        <dbReference type="EMBL" id="AQT68760.1"/>
    </source>
</evidence>
<dbReference type="Gene3D" id="2.60.120.200">
    <property type="match status" value="2"/>
</dbReference>
<keyword evidence="2" id="KW-1015">Disulfide bond</keyword>
<feature type="domain" description="Ig-like" evidence="4">
    <location>
        <begin position="354"/>
        <end position="437"/>
    </location>
</feature>
<dbReference type="Proteomes" id="UP000189674">
    <property type="component" value="Chromosome"/>
</dbReference>
<proteinExistence type="predicted"/>
<evidence type="ECO:0000313" key="6">
    <source>
        <dbReference type="Proteomes" id="UP000189674"/>
    </source>
</evidence>
<dbReference type="SUPFAM" id="SSF49899">
    <property type="entry name" value="Concanavalin A-like lectins/glucanases"/>
    <property type="match status" value="2"/>
</dbReference>
<dbReference type="RefSeq" id="WP_146662046.1">
    <property type="nucleotide sequence ID" value="NZ_CP019791.1"/>
</dbReference>
<name>A0A1U9NME4_9BACT</name>
<sequence length="690" mass="74690" precursor="true">MRMLSIRMFLLLAVLLSVAGFSQGAELVHKWSFEGNTLDTSGSGNDGTVNGGTASYVSGQFGQAISLDAGVSVDAAAGTTANVPTQATDSWSMNMWLNIDTPLPSLAALAGFSAREDYSGNETEDEGGTRRIFNAFGGSGDNDIYFWGLSWLSEPPIYGDISFAGNEYASDSQWHMYTFTFDGTTLTGYVDGTAIGTGTPELVDALNDAVFVGGTSLWGSTFAGSFDEFTIWNGALSEGEISDLYDYNAFVTPSVVSPGVGATLVPVETTLEWLEPDTYAPQDYKLYVRADDPNFVDSANNLIDGVSVTPATPTTTYALALDYDTTYYWRVDATDGIDWYTGGPWNFKTTPQTPVVTKDPDSLVVAAGETAVFDIEQVNGTSFKWFKNETELSDDAKYSGTATATLTVTDVQKDNEGAYYCKIINNASPEGVDSNVAGLWTKRQMAHWDFDDNLTDTVDGWVGEYSDPNSPVYDPNSISGKSLKLAGDSSHVSIPGSEDVFNYYPLGQTVSVWVNTTSDDSWYSPIAKFDDAGWAVYVTAQQSTAARFSWGPTTILDIFGGSNIADSNWHLLVHQYDPESQTLKLFVDGVLAAESGVITPQPINVPLTIGADTTEGTWSWNGLIDEVKIWNYALDPYQIAHMYTDVMTDSQICVEPVGAGDMDGDCDVDIDDFAIFAGQWLECNRVPDCK</sequence>
<evidence type="ECO:0000256" key="1">
    <source>
        <dbReference type="ARBA" id="ARBA00022729"/>
    </source>
</evidence>
<dbReference type="STRING" id="1936003.STSP2_01932"/>
<dbReference type="InterPro" id="IPR013098">
    <property type="entry name" value="Ig_I-set"/>
</dbReference>
<dbReference type="InterPro" id="IPR013783">
    <property type="entry name" value="Ig-like_fold"/>
</dbReference>
<organism evidence="5 6">
    <name type="scientific">Anaerohalosphaera lusitana</name>
    <dbReference type="NCBI Taxonomy" id="1936003"/>
    <lineage>
        <taxon>Bacteria</taxon>
        <taxon>Pseudomonadati</taxon>
        <taxon>Planctomycetota</taxon>
        <taxon>Phycisphaerae</taxon>
        <taxon>Sedimentisphaerales</taxon>
        <taxon>Anaerohalosphaeraceae</taxon>
        <taxon>Anaerohalosphaera</taxon>
    </lineage>
</organism>